<name>A0ACC2WXR5_9TREE</name>
<proteinExistence type="predicted"/>
<gene>
    <name evidence="1" type="ORF">QFC20_000779</name>
</gene>
<organism evidence="1 2">
    <name type="scientific">Naganishia adeliensis</name>
    <dbReference type="NCBI Taxonomy" id="92952"/>
    <lineage>
        <taxon>Eukaryota</taxon>
        <taxon>Fungi</taxon>
        <taxon>Dikarya</taxon>
        <taxon>Basidiomycota</taxon>
        <taxon>Agaricomycotina</taxon>
        <taxon>Tremellomycetes</taxon>
        <taxon>Filobasidiales</taxon>
        <taxon>Filobasidiaceae</taxon>
        <taxon>Naganishia</taxon>
    </lineage>
</organism>
<reference evidence="1" key="1">
    <citation type="submission" date="2023-04" db="EMBL/GenBank/DDBJ databases">
        <title>Draft Genome sequencing of Naganishia species isolated from polar environments using Oxford Nanopore Technology.</title>
        <authorList>
            <person name="Leo P."/>
            <person name="Venkateswaran K."/>
        </authorList>
    </citation>
    <scope>NUCLEOTIDE SEQUENCE</scope>
    <source>
        <strain evidence="1">MNA-CCFEE 5262</strain>
    </source>
</reference>
<protein>
    <submittedName>
        <fullName evidence="1">Uncharacterized protein</fullName>
    </submittedName>
</protein>
<dbReference type="EMBL" id="JASBWS010000004">
    <property type="protein sequence ID" value="KAJ9116105.1"/>
    <property type="molecule type" value="Genomic_DNA"/>
</dbReference>
<accession>A0ACC2WXR5</accession>
<evidence type="ECO:0000313" key="1">
    <source>
        <dbReference type="EMBL" id="KAJ9116105.1"/>
    </source>
</evidence>
<evidence type="ECO:0000313" key="2">
    <source>
        <dbReference type="Proteomes" id="UP001230649"/>
    </source>
</evidence>
<sequence length="1429" mass="154864">MTQSPHPIQNEMDPIARQMQQTPQQTQSGLSSNAGTPMHQPSLNSLMPPRGRTGQPAISNGGPLDPSMFVGMNVSGRQRGDARGLQHPSNQPSTSGSRVNLGWASAGNPSNSRSNNASTNVSPDIAGTTKSSGPSQTTGTHPQNLSGGNSSVSSRQASPTANTSSGNANSSWPDVQNATAQLQQQRSSFSHGGLLGMMSNHPASGHPTPLSSPITTQQPLQYASQAMPQHQLNPDINMMQAIGLNMIRNGQDAEFARRLSATGTLDHSSGSNTPHTIAGPSGGNTTFNNMTGQFNLNAPGMGMAPRPLNMAQHHVSDSQFPQQFSFSGASQNGMVGSGTTSPINPLGIAFGQQLPSSMGFQPNMGHASFANQAYGQSLQSTPQGIMTGHNLGMPTVRSSLSLPGSPALVSAKSLDSSFNLGSQSVHHQHQPHVHSGLANKVDFAISPDDPIQPKLEPVDIEMTSVAPKRTGSKSAPTSRQGTPPLVAVGHDGGILGVKRSASGTRRKDKDRGEPVYSYSGAQPTVGAGITLDPDGKIVNLNSDGGPEEHEHESREEKIDHRKRKRNRTIQSCLPCHQNKRKCDRKKPCSRCKTLGLTGSCVYEVDHTREEDDPDQTENDHLRSRIAELEQVVRELRQKGSGKTPSTTTYPQNEEPANKKRKVIVDRFAKFRYDEVMRSANGPSLEDQGTSTSLPIHPPNRAKPALVGEHQEATGSSRKTSISEDQGQDDSRRNSLIACDWKHDSRRSSKDYLEEPYIANVKDEGDSLIGDAAGRKAYVGVPGGRQLLKSLKNLTESKSANVPEGEPMPVLEDVAFTGVFSDLRKTFPFTTIWSHDNFTGEIIGLLPTSEQSEVIWEAFENDIACFFAAWHLPTLQADYRAFFAASQEEKSVTPLGTLAVMLMICALGVMMRASQTEIFGEAVGVSSPQDAEADLTCSRLQSELYRSTASDDMDYQIMIGIYLLNSERASDFWPELGSIIRQAICMGLHIDPLELYPNMSQKDAEVRRRMWWTIAGMDALVCLSLGRPSAITYYTTKLPQDIPDDQLGDVAPEDAKQSPVSNDFATSFTYHACYFALTIPSLDILDRVFPKKRKYGRNGVLGWFAPPVEDEVDANQTPDLGASTYEDALRLDEDIVKWYSLVPRKMRFVADEDDTTTLLEHRKYWQIQQTLALCVKTNMIRLILHRPYLRMDSEAYPHSSKICFDAAHAILCAFKAMVGTKCSIVWSWWTMSLRAFHSAAVCAFLAMRQPSDPMAQVCLEDINGAVTIFEGRLSTWLKAHPVQGHLCHGMVSLQTLTKNAIEQSRSQPESEAKRPFTPGATAGLGISHANHPGMMDFSSIQAFPTTGVIPPSPSISGRLAQAVRSVTPATNGSSVGNGRDTQLNLDLTGLTAGADTMALPQFWAEVFGVPVAGTDDANVNPFLQAPQGGV</sequence>
<dbReference type="Proteomes" id="UP001230649">
    <property type="component" value="Unassembled WGS sequence"/>
</dbReference>
<comment type="caution">
    <text evidence="1">The sequence shown here is derived from an EMBL/GenBank/DDBJ whole genome shotgun (WGS) entry which is preliminary data.</text>
</comment>
<keyword evidence="2" id="KW-1185">Reference proteome</keyword>